<keyword evidence="2" id="KW-0732">Signal</keyword>
<feature type="chain" id="PRO_5022691318" evidence="2">
    <location>
        <begin position="31"/>
        <end position="79"/>
    </location>
</feature>
<evidence type="ECO:0000256" key="1">
    <source>
        <dbReference type="SAM" id="MobiDB-lite"/>
    </source>
</evidence>
<accession>A0A5C8HNI6</accession>
<feature type="compositionally biased region" description="Basic and acidic residues" evidence="1">
    <location>
        <begin position="49"/>
        <end position="63"/>
    </location>
</feature>
<dbReference type="Proteomes" id="UP000321196">
    <property type="component" value="Unassembled WGS sequence"/>
</dbReference>
<dbReference type="EMBL" id="VRSW01000004">
    <property type="protein sequence ID" value="TXK03473.1"/>
    <property type="molecule type" value="Genomic_DNA"/>
</dbReference>
<comment type="caution">
    <text evidence="3">The sequence shown here is derived from an EMBL/GenBank/DDBJ whole genome shotgun (WGS) entry which is preliminary data.</text>
</comment>
<proteinExistence type="predicted"/>
<evidence type="ECO:0000313" key="3">
    <source>
        <dbReference type="EMBL" id="TXK03473.1"/>
    </source>
</evidence>
<gene>
    <name evidence="3" type="ORF">FVP60_11370</name>
</gene>
<feature type="region of interest" description="Disordered" evidence="1">
    <location>
        <begin position="29"/>
        <end position="79"/>
    </location>
</feature>
<evidence type="ECO:0000313" key="4">
    <source>
        <dbReference type="Proteomes" id="UP000321196"/>
    </source>
</evidence>
<dbReference type="AlphaFoldDB" id="A0A5C8HNI6"/>
<feature type="signal peptide" evidence="2">
    <location>
        <begin position="1"/>
        <end position="30"/>
    </location>
</feature>
<sequence>MSIKRIAGTIMVAGILTFGAMPLVATSATAAPHSEQMDGSDHGNSNKPARVDPQPDKGKDCMDHGNWGGVNEDHCGGEK</sequence>
<keyword evidence="4" id="KW-1185">Reference proteome</keyword>
<reference evidence="3 4" key="1">
    <citation type="submission" date="2019-08" db="EMBL/GenBank/DDBJ databases">
        <authorList>
            <person name="Dong K."/>
        </authorList>
    </citation>
    <scope>NUCLEOTIDE SEQUENCE [LARGE SCALE GENOMIC DNA]</scope>
    <source>
        <strain evidence="3 4">M4-8</strain>
    </source>
</reference>
<protein>
    <submittedName>
        <fullName evidence="3">Uncharacterized protein</fullName>
    </submittedName>
</protein>
<organism evidence="3 4">
    <name type="scientific">Microbacterium mitrae</name>
    <dbReference type="NCBI Taxonomy" id="664640"/>
    <lineage>
        <taxon>Bacteria</taxon>
        <taxon>Bacillati</taxon>
        <taxon>Actinomycetota</taxon>
        <taxon>Actinomycetes</taxon>
        <taxon>Micrococcales</taxon>
        <taxon>Microbacteriaceae</taxon>
        <taxon>Microbacterium</taxon>
    </lineage>
</organism>
<evidence type="ECO:0000256" key="2">
    <source>
        <dbReference type="SAM" id="SignalP"/>
    </source>
</evidence>
<name>A0A5C8HNI6_9MICO</name>
<dbReference type="RefSeq" id="WP_147826404.1">
    <property type="nucleotide sequence ID" value="NZ_BAAARG010000001.1"/>
</dbReference>